<dbReference type="InterPro" id="IPR006047">
    <property type="entry name" value="GH13_cat_dom"/>
</dbReference>
<reference evidence="2" key="1">
    <citation type="submission" date="2019-03" db="EMBL/GenBank/DDBJ databases">
        <authorList>
            <person name="Hao L."/>
        </authorList>
    </citation>
    <scope>NUCLEOTIDE SEQUENCE</scope>
</reference>
<protein>
    <submittedName>
        <fullName evidence="2">Alpha amylase, catalytic domain</fullName>
    </submittedName>
</protein>
<sequence length="1151" mass="132638">MFEFHISRQVRDKYQFEEALFSITGNVILADFFMARRFADKMNQVRQAAIYPERSVSASDIYAMGLIDEILHFMVELYRRSVKPSIMAEAYAWAQENVGEVDPTLQKFVEQFPPVAVYQGKIPETAYLRDRTTGVENTHITLEEMILLFLANENPAFSRYLELFDDTLLEDQSRYMDILKSLEDFFASQPVFGPEGQTLLELLRAPAKASPDSLYGQLEYIRTHWGYLLKDLLLRILKGMDFYREEHRARYFGPGPSLVPLFGARELEEIERFSADLDWMPHLVLIAKSTYVWLYQLSRKYGRTISRLDEIPDEELEQLARWGITGLWLIGIWERSPASRKIKQITGNPEAAASAYSIYDYVIAGELGGKPAFDNLKKRAMRYGIRMATDMVPNHMGIYSKWVIEHPDWFIQLRHSPFPSYRFTGENLSEDDRVVIQIEDGYWTRTDAAVVFKRYDRYTGDTRYIYHGNDGTSTPWNDTAQLDFIKAEVREAVIQKTIEVAREFPVIRFDAAMTLAKRHFQRLWYPLPGYGGDIPSRSAHSVSQEEFDAMFPEEFWRELVDRVAVEAPNTLLLAEAFWLMEGYFVRSLGMHRVYNSAFMNMLKTEENSKYRDVIKNVLRFNPEILKRFVNFMNNPDEEPAVAQFGKGDKYFGVATMMVTLPGLPMFGHGQIEGFGEKYGMEYRRSYWDEGVDEHLVARHEREIFPLLRKRYLFSEIDNFALFDVVTEEGHVNEDVFAYSNMAGDERTLVVYNNRYAEARGWVRRSVGMSVDMGGGKRQLVHKTLGEALRLSGDEAVYYVLEDFREGLQYLRSGRSLCTEGLFVHLGAFKSNVFMGFHEMRDFDGQVKRLHDYLGGRGVPDVASELQELYLKPILDPFRTLMDPSFLFQSVQEGVHLGDVTDPFLQVLAGFFREVRVYLYAWREESDLVEIVEAIHSLLKSLLNIRLLRVRAGRGLKAPLDYLFSRVPAGVTQDLSWWRIPLLWGILCRIGTLVEPEAVPVKSRALMDELLLGKVLRQSLVSMGLDEGAARFELHLVQVLISHQDWYELSVEKGLGAVMENLFADADAQAFMGVNEFGGKLWFNKESFEQLLYWLFTTSAIRSMEVSSGKLKLDEDRLKASRQYVTEAAEAAGKAGYSVAEFLSSLKEFDEP</sequence>
<dbReference type="PANTHER" id="PTHR47786">
    <property type="entry name" value="ALPHA-1,4-GLUCAN:MALTOSE-1-PHOSPHATE MALTOSYLTRANSFERASE"/>
    <property type="match status" value="1"/>
</dbReference>
<dbReference type="EMBL" id="CAADRM010000105">
    <property type="protein sequence ID" value="VFU15345.1"/>
    <property type="molecule type" value="Genomic_DNA"/>
</dbReference>
<dbReference type="AlphaFoldDB" id="A0A485M1N3"/>
<evidence type="ECO:0000313" key="2">
    <source>
        <dbReference type="EMBL" id="VFU15345.1"/>
    </source>
</evidence>
<dbReference type="SUPFAM" id="SSF51445">
    <property type="entry name" value="(Trans)glycosidases"/>
    <property type="match status" value="1"/>
</dbReference>
<dbReference type="Gene3D" id="3.20.20.80">
    <property type="entry name" value="Glycosidases"/>
    <property type="match status" value="2"/>
</dbReference>
<dbReference type="GO" id="GO:0005975">
    <property type="term" value="P:carbohydrate metabolic process"/>
    <property type="evidence" value="ECO:0007669"/>
    <property type="project" value="InterPro"/>
</dbReference>
<organism evidence="2">
    <name type="scientific">anaerobic digester metagenome</name>
    <dbReference type="NCBI Taxonomy" id="1263854"/>
    <lineage>
        <taxon>unclassified sequences</taxon>
        <taxon>metagenomes</taxon>
        <taxon>ecological metagenomes</taxon>
    </lineage>
</organism>
<feature type="domain" description="Glycosyl hydrolase family 13 catalytic" evidence="1">
    <location>
        <begin position="289"/>
        <end position="710"/>
    </location>
</feature>
<name>A0A485M1N3_9ZZZZ</name>
<dbReference type="InterPro" id="IPR017853">
    <property type="entry name" value="GH"/>
</dbReference>
<gene>
    <name evidence="2" type="ORF">SCFA_410013</name>
</gene>
<accession>A0A485M1N3</accession>
<dbReference type="SMART" id="SM00642">
    <property type="entry name" value="Aamy"/>
    <property type="match status" value="1"/>
</dbReference>
<proteinExistence type="predicted"/>
<dbReference type="PANTHER" id="PTHR47786:SF2">
    <property type="entry name" value="GLYCOSYL HYDROLASE FAMILY 13 CATALYTIC DOMAIN-CONTAINING PROTEIN"/>
    <property type="match status" value="1"/>
</dbReference>
<dbReference type="Pfam" id="PF00128">
    <property type="entry name" value="Alpha-amylase"/>
    <property type="match status" value="1"/>
</dbReference>
<evidence type="ECO:0000259" key="1">
    <source>
        <dbReference type="SMART" id="SM00642"/>
    </source>
</evidence>